<dbReference type="RefSeq" id="WP_100319038.1">
    <property type="nucleotide sequence ID" value="NZ_CP024899.1"/>
</dbReference>
<sequence length="75" mass="7921">MTNHTPTPGNAPGLPKAAPVHDRLIAAISILQAVMLARDSATDGNSLWGCMHMQASALEHAINLLIEIAPDLENI</sequence>
<proteinExistence type="predicted"/>
<evidence type="ECO:0000313" key="2">
    <source>
        <dbReference type="Proteomes" id="UP000228948"/>
    </source>
</evidence>
<name>A0A2K8K688_9RHOB</name>
<evidence type="ECO:0008006" key="3">
    <source>
        <dbReference type="Google" id="ProtNLM"/>
    </source>
</evidence>
<dbReference type="Proteomes" id="UP000228948">
    <property type="component" value="Chromosome"/>
</dbReference>
<dbReference type="STRING" id="441209.GCA_001870665_00300"/>
<dbReference type="EMBL" id="CP024899">
    <property type="protein sequence ID" value="ATX64446.1"/>
    <property type="molecule type" value="Genomic_DNA"/>
</dbReference>
<organism evidence="1 2">
    <name type="scientific">Roseinatronobacter bogoriensis subsp. barguzinensis</name>
    <dbReference type="NCBI Taxonomy" id="441209"/>
    <lineage>
        <taxon>Bacteria</taxon>
        <taxon>Pseudomonadati</taxon>
        <taxon>Pseudomonadota</taxon>
        <taxon>Alphaproteobacteria</taxon>
        <taxon>Rhodobacterales</taxon>
        <taxon>Paracoccaceae</taxon>
        <taxon>Roseinatronobacter</taxon>
    </lineage>
</organism>
<dbReference type="AlphaFoldDB" id="A0A2K8K688"/>
<keyword evidence="2" id="KW-1185">Reference proteome</keyword>
<accession>A0A2K8K688</accession>
<gene>
    <name evidence="1" type="ORF">BG454_00200</name>
</gene>
<protein>
    <recommendedName>
        <fullName evidence="3">DUF3077 domain-containing protein</fullName>
    </recommendedName>
</protein>
<dbReference type="KEGG" id="rbg:BG454_00200"/>
<evidence type="ECO:0000313" key="1">
    <source>
        <dbReference type="EMBL" id="ATX64446.1"/>
    </source>
</evidence>
<reference evidence="1 2" key="1">
    <citation type="submission" date="2017-11" db="EMBL/GenBank/DDBJ databases">
        <title>Revised Sequence and Annotation of the Rhodobaca barguzinensis strain alga05 Genome.</title>
        <authorList>
            <person name="Kopejtka K."/>
            <person name="Tomasch J.M."/>
            <person name="Bunk B."/>
            <person name="Koblizek M."/>
        </authorList>
    </citation>
    <scope>NUCLEOTIDE SEQUENCE [LARGE SCALE GENOMIC DNA]</scope>
    <source>
        <strain evidence="2">alga05</strain>
    </source>
</reference>